<proteinExistence type="predicted"/>
<evidence type="ECO:0000313" key="3">
    <source>
        <dbReference type="Proteomes" id="UP000799324"/>
    </source>
</evidence>
<dbReference type="AlphaFoldDB" id="A0A6A6TK86"/>
<dbReference type="Proteomes" id="UP000799324">
    <property type="component" value="Unassembled WGS sequence"/>
</dbReference>
<accession>A0A6A6TK86</accession>
<organism evidence="2 3">
    <name type="scientific">Lophiostoma macrostomum CBS 122681</name>
    <dbReference type="NCBI Taxonomy" id="1314788"/>
    <lineage>
        <taxon>Eukaryota</taxon>
        <taxon>Fungi</taxon>
        <taxon>Dikarya</taxon>
        <taxon>Ascomycota</taxon>
        <taxon>Pezizomycotina</taxon>
        <taxon>Dothideomycetes</taxon>
        <taxon>Pleosporomycetidae</taxon>
        <taxon>Pleosporales</taxon>
        <taxon>Lophiostomataceae</taxon>
        <taxon>Lophiostoma</taxon>
    </lineage>
</organism>
<sequence>MSSGRTFIIDSEIAIQVMQFMRSLNASVGSLKKELREVKKICRKNAKKLQEVQNNVRRASNDRDSGYGFSDHAASRESSAEPHQAESSSSSSLGSVSSDAVHPASASEVEVTHNIVNNDMALVVVPKVSVNGDQTPSSSAPTEMRETAEASSAAMAQPVFTRRQPGTVAELEETLRAFSIGDVRRTKATDESIVLLSVALQFLTIHGDVEDVTAVQEVKMTDTPVDEASESSTVTDSAMTEQEDSVLVNAIQSESVTVSVVVEMNDVVEDRAEEEQVVDVVMDTSADTAVDNGAQPEAAVADVAIKPDVAMEEAVAVSDTATSSSTVDGPAMDVDKGNASKDIARPEPASILVAVKVDADLDEFLVIDAKKRQTSVQSIYTALKQLDDFWTTTTGRESLLGDPVRIAQEIEHSIAVRVDQPPPDPTGMFADIKYKYPPDEERYTTWVQDFLATAPASDMEALKRVTQQWCNRNDVMFEGAGPTMHMVRARSTAECKRADCTREDVIFQDAVPTMHNVR</sequence>
<reference evidence="2" key="1">
    <citation type="journal article" date="2020" name="Stud. Mycol.">
        <title>101 Dothideomycetes genomes: a test case for predicting lifestyles and emergence of pathogens.</title>
        <authorList>
            <person name="Haridas S."/>
            <person name="Albert R."/>
            <person name="Binder M."/>
            <person name="Bloem J."/>
            <person name="Labutti K."/>
            <person name="Salamov A."/>
            <person name="Andreopoulos B."/>
            <person name="Baker S."/>
            <person name="Barry K."/>
            <person name="Bills G."/>
            <person name="Bluhm B."/>
            <person name="Cannon C."/>
            <person name="Castanera R."/>
            <person name="Culley D."/>
            <person name="Daum C."/>
            <person name="Ezra D."/>
            <person name="Gonzalez J."/>
            <person name="Henrissat B."/>
            <person name="Kuo A."/>
            <person name="Liang C."/>
            <person name="Lipzen A."/>
            <person name="Lutzoni F."/>
            <person name="Magnuson J."/>
            <person name="Mondo S."/>
            <person name="Nolan M."/>
            <person name="Ohm R."/>
            <person name="Pangilinan J."/>
            <person name="Park H.-J."/>
            <person name="Ramirez L."/>
            <person name="Alfaro M."/>
            <person name="Sun H."/>
            <person name="Tritt A."/>
            <person name="Yoshinaga Y."/>
            <person name="Zwiers L.-H."/>
            <person name="Turgeon B."/>
            <person name="Goodwin S."/>
            <person name="Spatafora J."/>
            <person name="Crous P."/>
            <person name="Grigoriev I."/>
        </authorList>
    </citation>
    <scope>NUCLEOTIDE SEQUENCE</scope>
    <source>
        <strain evidence="2">CBS 122681</strain>
    </source>
</reference>
<feature type="compositionally biased region" description="Basic and acidic residues" evidence="1">
    <location>
        <begin position="73"/>
        <end position="84"/>
    </location>
</feature>
<feature type="compositionally biased region" description="Low complexity" evidence="1">
    <location>
        <begin position="85"/>
        <end position="100"/>
    </location>
</feature>
<name>A0A6A6TK86_9PLEO</name>
<gene>
    <name evidence="2" type="ORF">K491DRAFT_755698</name>
</gene>
<keyword evidence="3" id="KW-1185">Reference proteome</keyword>
<protein>
    <submittedName>
        <fullName evidence="2">Uncharacterized protein</fullName>
    </submittedName>
</protein>
<dbReference type="EMBL" id="MU004310">
    <property type="protein sequence ID" value="KAF2659034.1"/>
    <property type="molecule type" value="Genomic_DNA"/>
</dbReference>
<evidence type="ECO:0000256" key="1">
    <source>
        <dbReference type="SAM" id="MobiDB-lite"/>
    </source>
</evidence>
<evidence type="ECO:0000313" key="2">
    <source>
        <dbReference type="EMBL" id="KAF2659034.1"/>
    </source>
</evidence>
<feature type="region of interest" description="Disordered" evidence="1">
    <location>
        <begin position="51"/>
        <end position="105"/>
    </location>
</feature>